<comment type="similarity">
    <text evidence="1">Belongs to the bacteroidetes fimbrillin superfamily. FimB/Mfa2 family.</text>
</comment>
<evidence type="ECO:0000256" key="2">
    <source>
        <dbReference type="SAM" id="SignalP"/>
    </source>
</evidence>
<sequence length="198" mass="22331">MKKILKLTVVLVALLSAVNVSAIGNDFSIDVRKSEGKTLSFALHESNKVVLSIFDADHKVIHKEMVNSKGSFYRKYDLNSLPSGKYYLVAESDFRSATYEIAVSSNKAVLSTMPVSEVVKPVLYKENGVVKLNVDNKAKTPVGVRIYDETNELVYSESFLNMDKVEKVFDINERSYENYTFIVSYDNDKFIEKTLSAK</sequence>
<evidence type="ECO:0000313" key="3">
    <source>
        <dbReference type="EMBL" id="MEZ7514792.1"/>
    </source>
</evidence>
<proteinExistence type="inferred from homology"/>
<gene>
    <name evidence="3" type="ORF">QO192_05780</name>
</gene>
<reference evidence="3 4" key="1">
    <citation type="submission" date="2023-05" db="EMBL/GenBank/DDBJ databases">
        <title>Adaptations of aquatic viruses from atmosphere-close ecosystems of the Central Arctic Ocean.</title>
        <authorList>
            <person name="Rahlff J."/>
            <person name="Holmfeldt K."/>
        </authorList>
    </citation>
    <scope>NUCLEOTIDE SEQUENCE [LARGE SCALE GENOMIC DNA]</scope>
    <source>
        <strain evidence="3 4">Arc14</strain>
    </source>
</reference>
<feature type="chain" id="PRO_5045218140" evidence="2">
    <location>
        <begin position="23"/>
        <end position="198"/>
    </location>
</feature>
<name>A0ABV4KAW2_9FLAO</name>
<dbReference type="EMBL" id="JASMRN010000004">
    <property type="protein sequence ID" value="MEZ7514792.1"/>
    <property type="molecule type" value="Genomic_DNA"/>
</dbReference>
<evidence type="ECO:0000313" key="4">
    <source>
        <dbReference type="Proteomes" id="UP001568894"/>
    </source>
</evidence>
<accession>A0ABV4KAW2</accession>
<dbReference type="Pfam" id="PF08842">
    <property type="entry name" value="Mfa2"/>
    <property type="match status" value="1"/>
</dbReference>
<organism evidence="3 4">
    <name type="scientific">Flavobacterium frigidarium</name>
    <dbReference type="NCBI Taxonomy" id="99286"/>
    <lineage>
        <taxon>Bacteria</taxon>
        <taxon>Pseudomonadati</taxon>
        <taxon>Bacteroidota</taxon>
        <taxon>Flavobacteriia</taxon>
        <taxon>Flavobacteriales</taxon>
        <taxon>Flavobacteriaceae</taxon>
        <taxon>Flavobacterium</taxon>
    </lineage>
</organism>
<keyword evidence="2" id="KW-0732">Signal</keyword>
<dbReference type="Proteomes" id="UP001568894">
    <property type="component" value="Unassembled WGS sequence"/>
</dbReference>
<protein>
    <submittedName>
        <fullName evidence="3">FimB/Mfa2 family fimbrial subunit</fullName>
    </submittedName>
</protein>
<evidence type="ECO:0000256" key="1">
    <source>
        <dbReference type="ARBA" id="ARBA00007248"/>
    </source>
</evidence>
<comment type="caution">
    <text evidence="3">The sequence shown here is derived from an EMBL/GenBank/DDBJ whole genome shotgun (WGS) entry which is preliminary data.</text>
</comment>
<keyword evidence="4" id="KW-1185">Reference proteome</keyword>
<feature type="signal peptide" evidence="2">
    <location>
        <begin position="1"/>
        <end position="22"/>
    </location>
</feature>
<dbReference type="RefSeq" id="WP_371568898.1">
    <property type="nucleotide sequence ID" value="NZ_JASMRN010000004.1"/>
</dbReference>
<dbReference type="InterPro" id="IPR014941">
    <property type="entry name" value="FimB/Mfa2/Mfa3"/>
</dbReference>